<evidence type="ECO:0000313" key="1">
    <source>
        <dbReference type="EMBL" id="RCV58690.1"/>
    </source>
</evidence>
<gene>
    <name evidence="1" type="ORF">DEF24_12450</name>
</gene>
<organism evidence="1 2">
    <name type="scientific">Marinitenerispora sediminis</name>
    <dbReference type="NCBI Taxonomy" id="1931232"/>
    <lineage>
        <taxon>Bacteria</taxon>
        <taxon>Bacillati</taxon>
        <taxon>Actinomycetota</taxon>
        <taxon>Actinomycetes</taxon>
        <taxon>Streptosporangiales</taxon>
        <taxon>Nocardiopsidaceae</taxon>
        <taxon>Marinitenerispora</taxon>
    </lineage>
</organism>
<keyword evidence="2" id="KW-1185">Reference proteome</keyword>
<name>A0A368T5D9_9ACTN</name>
<accession>A0A368T5D9</accession>
<reference evidence="1 2" key="1">
    <citation type="submission" date="2018-04" db="EMBL/GenBank/DDBJ databases">
        <title>Novel actinobacteria from marine sediment.</title>
        <authorList>
            <person name="Ng Z.Y."/>
            <person name="Tan G.Y.A."/>
        </authorList>
    </citation>
    <scope>NUCLEOTIDE SEQUENCE [LARGE SCALE GENOMIC DNA]</scope>
    <source>
        <strain evidence="1 2">TPS81</strain>
    </source>
</reference>
<proteinExistence type="predicted"/>
<dbReference type="Proteomes" id="UP000253318">
    <property type="component" value="Unassembled WGS sequence"/>
</dbReference>
<dbReference type="EMBL" id="QEIN01000085">
    <property type="protein sequence ID" value="RCV58690.1"/>
    <property type="molecule type" value="Genomic_DNA"/>
</dbReference>
<comment type="caution">
    <text evidence="1">The sequence shown here is derived from an EMBL/GenBank/DDBJ whole genome shotgun (WGS) entry which is preliminary data.</text>
</comment>
<dbReference type="RefSeq" id="WP_114398343.1">
    <property type="nucleotide sequence ID" value="NZ_QEIM01000069.1"/>
</dbReference>
<dbReference type="AlphaFoldDB" id="A0A368T5D9"/>
<sequence length="95" mass="10648">MRHRRPEPAAVSLLVLQHPGWLIDHHARTGLYRAARLHHDRAAPPFLTSRDPAALSRLIHDADARDTALTAQLRDVLYELRDRGGLPDWAPPVAA</sequence>
<evidence type="ECO:0000313" key="2">
    <source>
        <dbReference type="Proteomes" id="UP000253318"/>
    </source>
</evidence>
<protein>
    <submittedName>
        <fullName evidence="1">Uncharacterized protein</fullName>
    </submittedName>
</protein>